<dbReference type="InterPro" id="IPR011009">
    <property type="entry name" value="Kinase-like_dom_sf"/>
</dbReference>
<organism evidence="2 3">
    <name type="scientific">Spongisporangium articulatum</name>
    <dbReference type="NCBI Taxonomy" id="3362603"/>
    <lineage>
        <taxon>Bacteria</taxon>
        <taxon>Bacillati</taxon>
        <taxon>Actinomycetota</taxon>
        <taxon>Actinomycetes</taxon>
        <taxon>Kineosporiales</taxon>
        <taxon>Kineosporiaceae</taxon>
        <taxon>Spongisporangium</taxon>
    </lineage>
</organism>
<sequence>MSPFRKHDQHAPAGFYATEAAGLRWLGAAAGGVPVAEVLAVDDVSIELTRYPTTSVTASAAREFGERLARTHRAGAPHHGAAAPGADPAGGFIGPLPMPHLIDPDPAGWGGFYARCRVRPFAEAATANGALSAAGADVVHQVWERLEAAEADLTGPPGPAARLHGDLWSGNVLWTAEGARLIDPAAHGGHPETDLAMLTLFGLPYLDDVRAGYERVSPLEAGWAGRVGLHQLHPLLVHAVLFGPSYGAQAASVAARYV</sequence>
<accession>A0ABW8AK27</accession>
<dbReference type="InterPro" id="IPR016477">
    <property type="entry name" value="Fructo-/Ketosamine-3-kinase"/>
</dbReference>
<proteinExistence type="inferred from homology"/>
<dbReference type="PIRSF" id="PIRSF006221">
    <property type="entry name" value="Ketosamine-3-kinase"/>
    <property type="match status" value="1"/>
</dbReference>
<reference evidence="2 3" key="1">
    <citation type="submission" date="2024-10" db="EMBL/GenBank/DDBJ databases">
        <title>The Natural Products Discovery Center: Release of the First 8490 Sequenced Strains for Exploring Actinobacteria Biosynthetic Diversity.</title>
        <authorList>
            <person name="Kalkreuter E."/>
            <person name="Kautsar S.A."/>
            <person name="Yang D."/>
            <person name="Bader C.D."/>
            <person name="Teijaro C.N."/>
            <person name="Fluegel L."/>
            <person name="Davis C.M."/>
            <person name="Simpson J.R."/>
            <person name="Lauterbach L."/>
            <person name="Steele A.D."/>
            <person name="Gui C."/>
            <person name="Meng S."/>
            <person name="Li G."/>
            <person name="Viehrig K."/>
            <person name="Ye F."/>
            <person name="Su P."/>
            <person name="Kiefer A.F."/>
            <person name="Nichols A."/>
            <person name="Cepeda A.J."/>
            <person name="Yan W."/>
            <person name="Fan B."/>
            <person name="Jiang Y."/>
            <person name="Adhikari A."/>
            <person name="Zheng C.-J."/>
            <person name="Schuster L."/>
            <person name="Cowan T.M."/>
            <person name="Smanski M.J."/>
            <person name="Chevrette M.G."/>
            <person name="De Carvalho L.P.S."/>
            <person name="Shen B."/>
        </authorList>
    </citation>
    <scope>NUCLEOTIDE SEQUENCE [LARGE SCALE GENOMIC DNA]</scope>
    <source>
        <strain evidence="2 3">NPDC049639</strain>
    </source>
</reference>
<dbReference type="Gene3D" id="1.10.510.10">
    <property type="entry name" value="Transferase(Phosphotransferase) domain 1"/>
    <property type="match status" value="1"/>
</dbReference>
<comment type="similarity">
    <text evidence="1">Belongs to the fructosamine kinase family.</text>
</comment>
<dbReference type="SUPFAM" id="SSF56112">
    <property type="entry name" value="Protein kinase-like (PK-like)"/>
    <property type="match status" value="1"/>
</dbReference>
<dbReference type="EMBL" id="JBITLV010000001">
    <property type="protein sequence ID" value="MFI7585951.1"/>
    <property type="molecule type" value="Genomic_DNA"/>
</dbReference>
<name>A0ABW8AK27_9ACTN</name>
<dbReference type="PANTHER" id="PTHR12149:SF8">
    <property type="entry name" value="PROTEIN-RIBULOSAMINE 3-KINASE"/>
    <property type="match status" value="1"/>
</dbReference>
<comment type="caution">
    <text evidence="2">The sequence shown here is derived from an EMBL/GenBank/DDBJ whole genome shotgun (WGS) entry which is preliminary data.</text>
</comment>
<evidence type="ECO:0000313" key="2">
    <source>
        <dbReference type="EMBL" id="MFI7585951.1"/>
    </source>
</evidence>
<dbReference type="RefSeq" id="WP_398274736.1">
    <property type="nucleotide sequence ID" value="NZ_JBITLV010000001.1"/>
</dbReference>
<protein>
    <submittedName>
        <fullName evidence="2">Fructosamine kinase family protein</fullName>
    </submittedName>
</protein>
<gene>
    <name evidence="2" type="ORF">ACIB24_02610</name>
</gene>
<dbReference type="GO" id="GO:0016301">
    <property type="term" value="F:kinase activity"/>
    <property type="evidence" value="ECO:0007669"/>
    <property type="project" value="UniProtKB-KW"/>
</dbReference>
<keyword evidence="1 2" id="KW-0418">Kinase</keyword>
<evidence type="ECO:0000256" key="1">
    <source>
        <dbReference type="PIRNR" id="PIRNR006221"/>
    </source>
</evidence>
<keyword evidence="3" id="KW-1185">Reference proteome</keyword>
<dbReference type="PANTHER" id="PTHR12149">
    <property type="entry name" value="FRUCTOSAMINE 3 KINASE-RELATED PROTEIN"/>
    <property type="match status" value="1"/>
</dbReference>
<dbReference type="Pfam" id="PF03881">
    <property type="entry name" value="Fructosamin_kin"/>
    <property type="match status" value="1"/>
</dbReference>
<dbReference type="Proteomes" id="UP001612915">
    <property type="component" value="Unassembled WGS sequence"/>
</dbReference>
<dbReference type="Gene3D" id="3.30.200.20">
    <property type="entry name" value="Phosphorylase Kinase, domain 1"/>
    <property type="match status" value="1"/>
</dbReference>
<evidence type="ECO:0000313" key="3">
    <source>
        <dbReference type="Proteomes" id="UP001612915"/>
    </source>
</evidence>
<keyword evidence="1" id="KW-0808">Transferase</keyword>
<dbReference type="Gene3D" id="1.20.1270.240">
    <property type="match status" value="1"/>
</dbReference>